<keyword evidence="10" id="KW-0325">Glycoprotein</keyword>
<dbReference type="SUPFAM" id="SSF49313">
    <property type="entry name" value="Cadherin-like"/>
    <property type="match status" value="5"/>
</dbReference>
<feature type="transmembrane region" description="Helical" evidence="16">
    <location>
        <begin position="628"/>
        <end position="649"/>
    </location>
</feature>
<evidence type="ECO:0000256" key="9">
    <source>
        <dbReference type="ARBA" id="ARBA00023136"/>
    </source>
</evidence>
<feature type="domain" description="Cadherin" evidence="18">
    <location>
        <begin position="518"/>
        <end position="617"/>
    </location>
</feature>
<dbReference type="GO" id="GO:0000902">
    <property type="term" value="P:cell morphogenesis"/>
    <property type="evidence" value="ECO:0007669"/>
    <property type="project" value="TreeGrafter"/>
</dbReference>
<feature type="chain" id="PRO_5041657771" description="Cadherin-like protein 26" evidence="17">
    <location>
        <begin position="35"/>
        <end position="869"/>
    </location>
</feature>
<dbReference type="InterPro" id="IPR020894">
    <property type="entry name" value="Cadherin_CS"/>
</dbReference>
<name>A0AA97KY21_EUBMA</name>
<dbReference type="Proteomes" id="UP001190640">
    <property type="component" value="Chromosome 5"/>
</dbReference>
<evidence type="ECO:0000256" key="17">
    <source>
        <dbReference type="SAM" id="SignalP"/>
    </source>
</evidence>
<feature type="domain" description="Cadherin" evidence="18">
    <location>
        <begin position="67"/>
        <end position="174"/>
    </location>
</feature>
<accession>A0AA97KY21</accession>
<gene>
    <name evidence="20" type="primary">CDH26</name>
</gene>
<dbReference type="RefSeq" id="XP_054835234.1">
    <property type="nucleotide sequence ID" value="XM_054979259.1"/>
</dbReference>
<evidence type="ECO:0000259" key="18">
    <source>
        <dbReference type="PROSITE" id="PS50268"/>
    </source>
</evidence>
<dbReference type="InterPro" id="IPR039808">
    <property type="entry name" value="Cadherin"/>
</dbReference>
<dbReference type="FunFam" id="2.60.40.60:FF:000011">
    <property type="entry name" value="Cadherin 1"/>
    <property type="match status" value="1"/>
</dbReference>
<dbReference type="GO" id="GO:0005509">
    <property type="term" value="F:calcium ion binding"/>
    <property type="evidence" value="ECO:0007669"/>
    <property type="project" value="UniProtKB-UniRule"/>
</dbReference>
<dbReference type="KEGG" id="emc:129329702"/>
<dbReference type="InterPro" id="IPR015919">
    <property type="entry name" value="Cadherin-like_sf"/>
</dbReference>
<evidence type="ECO:0000256" key="8">
    <source>
        <dbReference type="ARBA" id="ARBA00022989"/>
    </source>
</evidence>
<dbReference type="GO" id="GO:0007043">
    <property type="term" value="P:cell-cell junction assembly"/>
    <property type="evidence" value="ECO:0007669"/>
    <property type="project" value="TreeGrafter"/>
</dbReference>
<dbReference type="GO" id="GO:0044331">
    <property type="term" value="P:cell-cell adhesion mediated by cadherin"/>
    <property type="evidence" value="ECO:0007669"/>
    <property type="project" value="TreeGrafter"/>
</dbReference>
<keyword evidence="9 16" id="KW-0472">Membrane</keyword>
<dbReference type="GO" id="GO:0008013">
    <property type="term" value="F:beta-catenin binding"/>
    <property type="evidence" value="ECO:0007669"/>
    <property type="project" value="TreeGrafter"/>
</dbReference>
<sequence>MRPSWLSGGFQRRSRPALLLLAVLTFDNFHHGLGDNGSLSQRSSQGQHLKLFDSHRPLRRTKRRWVIATLELEEEDKGPFPKFVGELFNNKSHDMTIRYLISGPGVDEYPEFGLFSLGDSSNGFVYVHRSIDRETTPSFLVRFDVASVSTGEIVDKSLLFSVKIKDINDNAPEFTEKEYNVTVKENHRRDEPIFQVTAVDNDEKGTANSRVAYSLISQNPRLTEPVFTVEPFTGLIRISGCSNYESASAFKLLIKATDHGIPQLSSTATINIAIEDSNTHLPAFTKENYQLEVPEGKTEGDILRLSVEDKDTRNTPAWRAKYKIVRGNETGNFIIKTDPNTNEGVVSIIKPLVYDGTSWRNLVISVENEEPFFSCERGQVRSLRISPRNTAVNITVLDINDAPQFHPPILLLQREEGLKAGTQLAQYTARDPDRVPNAIRYKAALDPAGWVTVGERSGTLMTSKVLDRESPYVNNSMYTILIHAVDNGVPPKTGTGTIQLFLFDVNDNAPKLVAPFLEVCEGTEKGSFRIEAEDNDDFPHAGPFSFHLVEGSENTKGVWKLGQAFGDSAELLMLKSLPAGNYSVPLRILDKQAFSRDQSLYVRVCPCLDGHTCQPEVAYASVGVNGGAIAAILAAVLFLMLGLGLLLWCSCWAGADSKKGPAFIPCERGSQSLIQYNEESHQVLSQDTPDVRDRILPPPVYAEIQKDKPQSLKEVTKTTTSHSRTSSQVHFEETLSHTQGMIQAKPQGNINYSNGRIVRPPRSVAEDPNPVWDQQRTLYSQSNSTNWNKPRDTTVEAAGKLLNQRLHHIASLEDNVLVSCTPLVYAEEGSMGRNESVWSLPFTEDDSLPPDFLDTLGTRFATLNKICSE</sequence>
<feature type="compositionally biased region" description="Low complexity" evidence="15">
    <location>
        <begin position="717"/>
        <end position="727"/>
    </location>
</feature>
<feature type="compositionally biased region" description="Basic and acidic residues" evidence="15">
    <location>
        <begin position="706"/>
        <end position="716"/>
    </location>
</feature>
<organism evidence="19 20">
    <name type="scientific">Eublepharis macularius</name>
    <name type="common">Leopard gecko</name>
    <name type="synonym">Cyrtodactylus macularius</name>
    <dbReference type="NCBI Taxonomy" id="481883"/>
    <lineage>
        <taxon>Eukaryota</taxon>
        <taxon>Metazoa</taxon>
        <taxon>Chordata</taxon>
        <taxon>Craniata</taxon>
        <taxon>Vertebrata</taxon>
        <taxon>Euteleostomi</taxon>
        <taxon>Lepidosauria</taxon>
        <taxon>Squamata</taxon>
        <taxon>Bifurcata</taxon>
        <taxon>Gekkota</taxon>
        <taxon>Eublepharidae</taxon>
        <taxon>Eublepharinae</taxon>
        <taxon>Eublepharis</taxon>
    </lineage>
</organism>
<feature type="domain" description="Cadherin" evidence="18">
    <location>
        <begin position="175"/>
        <end position="284"/>
    </location>
</feature>
<evidence type="ECO:0000256" key="5">
    <source>
        <dbReference type="ARBA" id="ARBA00022737"/>
    </source>
</evidence>
<keyword evidence="7" id="KW-0130">Cell adhesion</keyword>
<dbReference type="GO" id="GO:0034332">
    <property type="term" value="P:adherens junction organization"/>
    <property type="evidence" value="ECO:0007669"/>
    <property type="project" value="TreeGrafter"/>
</dbReference>
<keyword evidence="3 16" id="KW-0812">Transmembrane</keyword>
<dbReference type="PROSITE" id="PS50268">
    <property type="entry name" value="CADHERIN_2"/>
    <property type="match status" value="5"/>
</dbReference>
<evidence type="ECO:0000256" key="12">
    <source>
        <dbReference type="ARBA" id="ARBA00062925"/>
    </source>
</evidence>
<reference evidence="20" key="1">
    <citation type="submission" date="2025-08" db="UniProtKB">
        <authorList>
            <consortium name="RefSeq"/>
        </authorList>
    </citation>
    <scope>IDENTIFICATION</scope>
    <source>
        <tissue evidence="20">Blood</tissue>
    </source>
</reference>
<evidence type="ECO:0000256" key="15">
    <source>
        <dbReference type="SAM" id="MobiDB-lite"/>
    </source>
</evidence>
<feature type="signal peptide" evidence="17">
    <location>
        <begin position="1"/>
        <end position="34"/>
    </location>
</feature>
<dbReference type="PROSITE" id="PS00232">
    <property type="entry name" value="CADHERIN_1"/>
    <property type="match status" value="2"/>
</dbReference>
<comment type="function">
    <text evidence="11">Cadherins are calcium-dependent cell adhesion proteins. They preferentially interact with themselves in a homophilic manner in connecting cells; cadherins may thus contribute to the sorting of heterogeneous cell types. Ligand for integrins alpha-E/beta-7, ITGAE:ITGAB7, alpha-4/beta-7, ITGA4:ITGAB7 and alpha-4/beta-1, ITGA4:ITGAB1 through which modulates CD4(+) T cells activation.</text>
</comment>
<dbReference type="FunFam" id="2.60.40.60:FF:000031">
    <property type="entry name" value="Cadherin 3"/>
    <property type="match status" value="1"/>
</dbReference>
<evidence type="ECO:0000256" key="10">
    <source>
        <dbReference type="ARBA" id="ARBA00023180"/>
    </source>
</evidence>
<dbReference type="FunFam" id="2.60.40.60:FF:000027">
    <property type="entry name" value="Cadherin 2"/>
    <property type="match status" value="1"/>
</dbReference>
<feature type="domain" description="Cadherin" evidence="18">
    <location>
        <begin position="406"/>
        <end position="512"/>
    </location>
</feature>
<evidence type="ECO:0000256" key="4">
    <source>
        <dbReference type="ARBA" id="ARBA00022729"/>
    </source>
</evidence>
<comment type="subcellular location">
    <subcellularLocation>
        <location evidence="1">Cell membrane</location>
        <topology evidence="1">Single-pass type I membrane protein</topology>
    </subcellularLocation>
</comment>
<dbReference type="FunFam" id="2.60.40.60:FF:000158">
    <property type="entry name" value="Dachsous cadherin-related 1"/>
    <property type="match status" value="1"/>
</dbReference>
<keyword evidence="6 14" id="KW-0106">Calcium</keyword>
<dbReference type="GO" id="GO:0016339">
    <property type="term" value="P:calcium-dependent cell-cell adhesion via plasma membrane cell adhesion molecules"/>
    <property type="evidence" value="ECO:0007669"/>
    <property type="project" value="TreeGrafter"/>
</dbReference>
<keyword evidence="2" id="KW-1003">Cell membrane</keyword>
<dbReference type="GO" id="GO:0007156">
    <property type="term" value="P:homophilic cell adhesion via plasma membrane adhesion molecules"/>
    <property type="evidence" value="ECO:0007669"/>
    <property type="project" value="InterPro"/>
</dbReference>
<dbReference type="GO" id="GO:0005912">
    <property type="term" value="C:adherens junction"/>
    <property type="evidence" value="ECO:0007669"/>
    <property type="project" value="TreeGrafter"/>
</dbReference>
<evidence type="ECO:0000256" key="14">
    <source>
        <dbReference type="PROSITE-ProRule" id="PRU00043"/>
    </source>
</evidence>
<dbReference type="AlphaFoldDB" id="A0AA97KY21"/>
<dbReference type="FunFam" id="2.60.40.60:FF:000019">
    <property type="entry name" value="Cadherin 2"/>
    <property type="match status" value="1"/>
</dbReference>
<dbReference type="PRINTS" id="PR00205">
    <property type="entry name" value="CADHERIN"/>
</dbReference>
<evidence type="ECO:0000256" key="6">
    <source>
        <dbReference type="ARBA" id="ARBA00022837"/>
    </source>
</evidence>
<evidence type="ECO:0000256" key="16">
    <source>
        <dbReference type="SAM" id="Phobius"/>
    </source>
</evidence>
<dbReference type="GO" id="GO:0016342">
    <property type="term" value="C:catenin complex"/>
    <property type="evidence" value="ECO:0007669"/>
    <property type="project" value="TreeGrafter"/>
</dbReference>
<protein>
    <recommendedName>
        <fullName evidence="13">Cadherin-like protein 26</fullName>
    </recommendedName>
</protein>
<evidence type="ECO:0000256" key="11">
    <source>
        <dbReference type="ARBA" id="ARBA00059993"/>
    </source>
</evidence>
<dbReference type="CTD" id="60437"/>
<dbReference type="PANTHER" id="PTHR24027">
    <property type="entry name" value="CADHERIN-23"/>
    <property type="match status" value="1"/>
</dbReference>
<dbReference type="GeneID" id="129329702"/>
<dbReference type="GO" id="GO:0016477">
    <property type="term" value="P:cell migration"/>
    <property type="evidence" value="ECO:0007669"/>
    <property type="project" value="TreeGrafter"/>
</dbReference>
<dbReference type="Gene3D" id="2.60.40.60">
    <property type="entry name" value="Cadherins"/>
    <property type="match status" value="5"/>
</dbReference>
<keyword evidence="4 17" id="KW-0732">Signal</keyword>
<keyword evidence="19" id="KW-1185">Reference proteome</keyword>
<keyword evidence="5" id="KW-0677">Repeat</keyword>
<dbReference type="GO" id="GO:0045296">
    <property type="term" value="F:cadherin binding"/>
    <property type="evidence" value="ECO:0007669"/>
    <property type="project" value="TreeGrafter"/>
</dbReference>
<evidence type="ECO:0000313" key="20">
    <source>
        <dbReference type="RefSeq" id="XP_054835234.1"/>
    </source>
</evidence>
<evidence type="ECO:0000256" key="13">
    <source>
        <dbReference type="ARBA" id="ARBA00069031"/>
    </source>
</evidence>
<dbReference type="SMART" id="SM00112">
    <property type="entry name" value="CA"/>
    <property type="match status" value="4"/>
</dbReference>
<feature type="region of interest" description="Disordered" evidence="15">
    <location>
        <begin position="706"/>
        <end position="730"/>
    </location>
</feature>
<evidence type="ECO:0000256" key="1">
    <source>
        <dbReference type="ARBA" id="ARBA00004251"/>
    </source>
</evidence>
<evidence type="ECO:0000256" key="7">
    <source>
        <dbReference type="ARBA" id="ARBA00022889"/>
    </source>
</evidence>
<dbReference type="PANTHER" id="PTHR24027:SF78">
    <property type="entry name" value="CADHERIN-LIKE PROTEIN 26"/>
    <property type="match status" value="1"/>
</dbReference>
<dbReference type="InterPro" id="IPR002126">
    <property type="entry name" value="Cadherin-like_dom"/>
</dbReference>
<comment type="subunit">
    <text evidence="12">Homodimer. Component of a cadherin:catenin adhesion complex composed of at least of CDH26, beta-catenin/CTNNB1, alpha-catenin/CTNNA1 and p120 catenin/CTNND1.</text>
</comment>
<dbReference type="CDD" id="cd11304">
    <property type="entry name" value="Cadherin_repeat"/>
    <property type="match status" value="3"/>
</dbReference>
<evidence type="ECO:0000256" key="2">
    <source>
        <dbReference type="ARBA" id="ARBA00022475"/>
    </source>
</evidence>
<proteinExistence type="predicted"/>
<evidence type="ECO:0000313" key="19">
    <source>
        <dbReference type="Proteomes" id="UP001190640"/>
    </source>
</evidence>
<feature type="domain" description="Cadherin" evidence="18">
    <location>
        <begin position="285"/>
        <end position="405"/>
    </location>
</feature>
<dbReference type="Pfam" id="PF00028">
    <property type="entry name" value="Cadherin"/>
    <property type="match status" value="3"/>
</dbReference>
<keyword evidence="8 16" id="KW-1133">Transmembrane helix</keyword>
<evidence type="ECO:0000256" key="3">
    <source>
        <dbReference type="ARBA" id="ARBA00022692"/>
    </source>
</evidence>